<dbReference type="RefSeq" id="WP_020640011.1">
    <property type="nucleotide sequence ID" value="NZ_QHHU01000026.1"/>
</dbReference>
<protein>
    <submittedName>
        <fullName evidence="2">Uncharacterized protein</fullName>
    </submittedName>
</protein>
<organism evidence="2 3">
    <name type="scientific">Amycolatopsis balhimycina DSM 5908</name>
    <dbReference type="NCBI Taxonomy" id="1081091"/>
    <lineage>
        <taxon>Bacteria</taxon>
        <taxon>Bacillati</taxon>
        <taxon>Actinomycetota</taxon>
        <taxon>Actinomycetes</taxon>
        <taxon>Pseudonocardiales</taxon>
        <taxon>Pseudonocardiaceae</taxon>
        <taxon>Amycolatopsis</taxon>
    </lineage>
</organism>
<gene>
    <name evidence="2" type="ORF">DMA12_19600</name>
</gene>
<reference evidence="2 3" key="1">
    <citation type="submission" date="2018-05" db="EMBL/GenBank/DDBJ databases">
        <title>Evolution of GPA BGCs.</title>
        <authorList>
            <person name="Waglechner N."/>
            <person name="Wright G.D."/>
        </authorList>
    </citation>
    <scope>NUCLEOTIDE SEQUENCE [LARGE SCALE GENOMIC DNA]</scope>
    <source>
        <strain evidence="2 3">DSM 5908</strain>
    </source>
</reference>
<evidence type="ECO:0000256" key="1">
    <source>
        <dbReference type="SAM" id="MobiDB-lite"/>
    </source>
</evidence>
<keyword evidence="3" id="KW-1185">Reference proteome</keyword>
<proteinExistence type="predicted"/>
<feature type="compositionally biased region" description="Low complexity" evidence="1">
    <location>
        <begin position="10"/>
        <end position="29"/>
    </location>
</feature>
<comment type="caution">
    <text evidence="2">The sequence shown here is derived from an EMBL/GenBank/DDBJ whole genome shotgun (WGS) entry which is preliminary data.</text>
</comment>
<evidence type="ECO:0000313" key="3">
    <source>
        <dbReference type="Proteomes" id="UP000286716"/>
    </source>
</evidence>
<feature type="region of interest" description="Disordered" evidence="1">
    <location>
        <begin position="1"/>
        <end position="33"/>
    </location>
</feature>
<dbReference type="OrthoDB" id="2109687at2"/>
<dbReference type="EMBL" id="QHHU01000026">
    <property type="protein sequence ID" value="RSM43156.1"/>
    <property type="molecule type" value="Genomic_DNA"/>
</dbReference>
<evidence type="ECO:0000313" key="2">
    <source>
        <dbReference type="EMBL" id="RSM43156.1"/>
    </source>
</evidence>
<dbReference type="Proteomes" id="UP000286716">
    <property type="component" value="Unassembled WGS sequence"/>
</dbReference>
<dbReference type="AlphaFoldDB" id="A0A428WJD0"/>
<accession>A0A428WJD0</accession>
<name>A0A428WJD0_AMYBA</name>
<sequence>MGTNAKTTHTPYAIAPAEPTTETQPAPADDAPELVPVADEPLEVEPGQLPVTPIPLTPDVGHAYGEPVLVGGADLLASTATLVSYESTDGARIVLHARVDEDAEAKLLDALNISPEMVPTQVEQQVTGRLPVDEQHALAEKIIAAAKSVNHHITNGSLDAQTSPPATTAKKIAAAESAIEGLAADLGDAASPVEHAMLDYYVGRLEAVQCAAATGTPIDHVAPFLHEGTALVTVMVPALPPEASSEAAVAVLRDATRIKPTLDTTTGQASWDGARATNVLGKEYAIDLGDGFQAVYRPYSVNDPAKSEYSLRGRLEVIAPAGEGHGPELVRRLGQLNLANRPMTRDEGEYSYLTANVTAQSLGTYAEVAAARVTGEHLEEMVRQEIFYERAHEAVGMTDTQLAGFAKGIQLEAHTRALPAKVQVLRDAVAKATGFADGAALAGSPGYDPAPQRSAGWLTWSRFDVGNSLPKLSGAVVGRSLVHKTSAAGLKAMLTTGVLASTERRTTMGTHQGVGMSEGADKLSGGASSVFLRVRKTSSLGSEPSLVWDQPERLLARADYYGANADTYGAVNPAGNHSVSKATRDPFKIAKFTSASNEVMFADGIDLLGPQGPSRILCGSTAQRDEIRMMLLAKGVTTIAGKPIEKVVTV</sequence>